<protein>
    <recommendedName>
        <fullName evidence="2">ABC1 atypical kinase-like domain-containing protein</fullName>
    </recommendedName>
</protein>
<feature type="domain" description="ABC1 atypical kinase-like" evidence="2">
    <location>
        <begin position="102"/>
        <end position="332"/>
    </location>
</feature>
<evidence type="ECO:0000259" key="2">
    <source>
        <dbReference type="Pfam" id="PF03109"/>
    </source>
</evidence>
<evidence type="ECO:0000256" key="1">
    <source>
        <dbReference type="ARBA" id="ARBA00009670"/>
    </source>
</evidence>
<dbReference type="InterPro" id="IPR011009">
    <property type="entry name" value="Kinase-like_dom_sf"/>
</dbReference>
<keyword evidence="4" id="KW-1185">Reference proteome</keyword>
<dbReference type="Pfam" id="PF03109">
    <property type="entry name" value="ABC1"/>
    <property type="match status" value="1"/>
</dbReference>
<dbReference type="EMBL" id="WJIE01000021">
    <property type="protein sequence ID" value="MRG97798.1"/>
    <property type="molecule type" value="Genomic_DNA"/>
</dbReference>
<gene>
    <name evidence="3" type="ORF">GF068_38645</name>
</gene>
<organism evidence="3 4">
    <name type="scientific">Polyangium spumosum</name>
    <dbReference type="NCBI Taxonomy" id="889282"/>
    <lineage>
        <taxon>Bacteria</taxon>
        <taxon>Pseudomonadati</taxon>
        <taxon>Myxococcota</taxon>
        <taxon>Polyangia</taxon>
        <taxon>Polyangiales</taxon>
        <taxon>Polyangiaceae</taxon>
        <taxon>Polyangium</taxon>
    </lineage>
</organism>
<reference evidence="3 4" key="1">
    <citation type="submission" date="2019-10" db="EMBL/GenBank/DDBJ databases">
        <title>A soil myxobacterium in the family Polyangiaceae.</title>
        <authorList>
            <person name="Li Y."/>
            <person name="Wang J."/>
        </authorList>
    </citation>
    <scope>NUCLEOTIDE SEQUENCE [LARGE SCALE GENOMIC DNA]</scope>
    <source>
        <strain evidence="3 4">DSM 14734</strain>
    </source>
</reference>
<dbReference type="InterPro" id="IPR004147">
    <property type="entry name" value="ABC1_dom"/>
</dbReference>
<sequence>MLRAKDIPTPLSIPTSDTNLPPPQVRIPRWLFVAWLLLRISWHLCWMRLGRPGTKSTPLYLGQLVRGELERLGGLWIKVGQRVATHRSAFSNAFCEELCQIHDWAFAFHADAVVRIIEQELARPVKEAFREFDVVPIAVTSIGQVHVAWLVDRDVKIAVKVQRPGVDAAFTRDAALIEAALRFCRCFRIVTRAQASDIHSMLVSTLEGELDYRVEAAAIRATRRALPTRRAYVPKVFSRYCSRRVLVMEFVDGVLLSDYARTSALDPKRAKRWRKENRVHLKKLCRRLTQGEIAPLLRGQASRGKLVPGEIMLLRKNRIALLDFGAIGALDKGLTPVSQARRPFSIERRPP</sequence>
<dbReference type="AlphaFoldDB" id="A0A6N7Q0C2"/>
<dbReference type="SUPFAM" id="SSF56112">
    <property type="entry name" value="Protein kinase-like (PK-like)"/>
    <property type="match status" value="1"/>
</dbReference>
<evidence type="ECO:0000313" key="4">
    <source>
        <dbReference type="Proteomes" id="UP000440224"/>
    </source>
</evidence>
<proteinExistence type="inferred from homology"/>
<comment type="similarity">
    <text evidence="1">Belongs to the protein kinase superfamily. ADCK protein kinase family.</text>
</comment>
<dbReference type="RefSeq" id="WP_153824577.1">
    <property type="nucleotide sequence ID" value="NZ_WJIE01000021.1"/>
</dbReference>
<dbReference type="OrthoDB" id="9795390at2"/>
<dbReference type="Proteomes" id="UP000440224">
    <property type="component" value="Unassembled WGS sequence"/>
</dbReference>
<dbReference type="PANTHER" id="PTHR10566:SF113">
    <property type="entry name" value="PROTEIN ACTIVITY OF BC1 COMPLEX KINASE 7, CHLOROPLASTIC"/>
    <property type="match status" value="1"/>
</dbReference>
<comment type="caution">
    <text evidence="3">The sequence shown here is derived from an EMBL/GenBank/DDBJ whole genome shotgun (WGS) entry which is preliminary data.</text>
</comment>
<evidence type="ECO:0000313" key="3">
    <source>
        <dbReference type="EMBL" id="MRG97798.1"/>
    </source>
</evidence>
<name>A0A6N7Q0C2_9BACT</name>
<dbReference type="InterPro" id="IPR050154">
    <property type="entry name" value="UbiB_kinase"/>
</dbReference>
<dbReference type="CDD" id="cd05121">
    <property type="entry name" value="ABC1_ADCK3-like"/>
    <property type="match status" value="1"/>
</dbReference>
<dbReference type="PANTHER" id="PTHR10566">
    <property type="entry name" value="CHAPERONE-ACTIVITY OF BC1 COMPLEX CABC1 -RELATED"/>
    <property type="match status" value="1"/>
</dbReference>
<accession>A0A6N7Q0C2</accession>